<dbReference type="CDD" id="cd04301">
    <property type="entry name" value="NAT_SF"/>
    <property type="match status" value="1"/>
</dbReference>
<sequence length="155" mass="17559">MFTLLEVHDEDDEFLYQVYASTRTDEFAALGWPEMQLRALLNMQFKAQKRSYDLDYPGNEQRIITAAGVKAGYIITSRSGNVLSLIFIALLPQFRNQGIGTAIIHKLQSDSIETGQLIRLHALDNSPARALYSRLGFVEVGFKPPYAAMEWSRDN</sequence>
<name>A0ABN7TWI1_9BACL</name>
<feature type="domain" description="N-acetyltransferase" evidence="1">
    <location>
        <begin position="2"/>
        <end position="154"/>
    </location>
</feature>
<protein>
    <recommendedName>
        <fullName evidence="1">N-acetyltransferase domain-containing protein</fullName>
    </recommendedName>
</protein>
<dbReference type="PROSITE" id="PS51186">
    <property type="entry name" value="GNAT"/>
    <property type="match status" value="1"/>
</dbReference>
<evidence type="ECO:0000259" key="1">
    <source>
        <dbReference type="PROSITE" id="PS51186"/>
    </source>
</evidence>
<dbReference type="Pfam" id="PF13508">
    <property type="entry name" value="Acetyltransf_7"/>
    <property type="match status" value="1"/>
</dbReference>
<organism evidence="2 3">
    <name type="scientific">Paenibacillus allorhizosphaerae</name>
    <dbReference type="NCBI Taxonomy" id="2849866"/>
    <lineage>
        <taxon>Bacteria</taxon>
        <taxon>Bacillati</taxon>
        <taxon>Bacillota</taxon>
        <taxon>Bacilli</taxon>
        <taxon>Bacillales</taxon>
        <taxon>Paenibacillaceae</taxon>
        <taxon>Paenibacillus</taxon>
    </lineage>
</organism>
<evidence type="ECO:0000313" key="2">
    <source>
        <dbReference type="EMBL" id="CAG7658618.1"/>
    </source>
</evidence>
<accession>A0ABN7TWI1</accession>
<proteinExistence type="predicted"/>
<dbReference type="Proteomes" id="UP000730618">
    <property type="component" value="Unassembled WGS sequence"/>
</dbReference>
<dbReference type="EMBL" id="CAJVCE010000044">
    <property type="protein sequence ID" value="CAG7658618.1"/>
    <property type="molecule type" value="Genomic_DNA"/>
</dbReference>
<keyword evidence="3" id="KW-1185">Reference proteome</keyword>
<reference evidence="2 3" key="1">
    <citation type="submission" date="2021-06" db="EMBL/GenBank/DDBJ databases">
        <authorList>
            <person name="Criscuolo A."/>
        </authorList>
    </citation>
    <scope>NUCLEOTIDE SEQUENCE [LARGE SCALE GENOMIC DNA]</scope>
    <source>
        <strain evidence="3">CIP 111802</strain>
    </source>
</reference>
<evidence type="ECO:0000313" key="3">
    <source>
        <dbReference type="Proteomes" id="UP000730618"/>
    </source>
</evidence>
<gene>
    <name evidence="2" type="ORF">PAECIP111802_07099</name>
</gene>
<dbReference type="RefSeq" id="WP_218103220.1">
    <property type="nucleotide sequence ID" value="NZ_CAJVCE010000044.1"/>
</dbReference>
<dbReference type="InterPro" id="IPR000182">
    <property type="entry name" value="GNAT_dom"/>
</dbReference>
<comment type="caution">
    <text evidence="2">The sequence shown here is derived from an EMBL/GenBank/DDBJ whole genome shotgun (WGS) entry which is preliminary data.</text>
</comment>